<dbReference type="RefSeq" id="XP_062713611.1">
    <property type="nucleotide sequence ID" value="XM_062857627.1"/>
</dbReference>
<dbReference type="SUPFAM" id="SSF56672">
    <property type="entry name" value="DNA/RNA polymerases"/>
    <property type="match status" value="1"/>
</dbReference>
<reference evidence="3" key="2">
    <citation type="submission" date="2025-05" db="UniProtKB">
        <authorList>
            <consortium name="EnsemblMetazoa"/>
        </authorList>
    </citation>
    <scope>IDENTIFICATION</scope>
    <source>
        <strain evidence="3">Foshan</strain>
    </source>
</reference>
<organism evidence="3 4">
    <name type="scientific">Aedes albopictus</name>
    <name type="common">Asian tiger mosquito</name>
    <name type="synonym">Stegomyia albopicta</name>
    <dbReference type="NCBI Taxonomy" id="7160"/>
    <lineage>
        <taxon>Eukaryota</taxon>
        <taxon>Metazoa</taxon>
        <taxon>Ecdysozoa</taxon>
        <taxon>Arthropoda</taxon>
        <taxon>Hexapoda</taxon>
        <taxon>Insecta</taxon>
        <taxon>Pterygota</taxon>
        <taxon>Neoptera</taxon>
        <taxon>Endopterygota</taxon>
        <taxon>Diptera</taxon>
        <taxon>Nematocera</taxon>
        <taxon>Culicoidea</taxon>
        <taxon>Culicidae</taxon>
        <taxon>Culicinae</taxon>
        <taxon>Aedini</taxon>
        <taxon>Aedes</taxon>
        <taxon>Stegomyia</taxon>
    </lineage>
</organism>
<evidence type="ECO:0008006" key="5">
    <source>
        <dbReference type="Google" id="ProtNLM"/>
    </source>
</evidence>
<dbReference type="Pfam" id="PF00078">
    <property type="entry name" value="RVT_1"/>
    <property type="match status" value="1"/>
</dbReference>
<dbReference type="InterPro" id="IPR012337">
    <property type="entry name" value="RNaseH-like_sf"/>
</dbReference>
<evidence type="ECO:0000259" key="2">
    <source>
        <dbReference type="PROSITE" id="PS50879"/>
    </source>
</evidence>
<protein>
    <recommendedName>
        <fullName evidence="5">Reverse transcriptase domain-containing protein</fullName>
    </recommendedName>
</protein>
<feature type="domain" description="RNase H type-1" evidence="2">
    <location>
        <begin position="463"/>
        <end position="584"/>
    </location>
</feature>
<dbReference type="Proteomes" id="UP000069940">
    <property type="component" value="Unassembled WGS sequence"/>
</dbReference>
<dbReference type="CDD" id="cd01650">
    <property type="entry name" value="RT_nLTR_like"/>
    <property type="match status" value="1"/>
</dbReference>
<evidence type="ECO:0000259" key="1">
    <source>
        <dbReference type="PROSITE" id="PS50878"/>
    </source>
</evidence>
<dbReference type="CDD" id="cd09276">
    <property type="entry name" value="Rnase_HI_RT_non_LTR"/>
    <property type="match status" value="1"/>
</dbReference>
<name>A0ABM1ZBM1_AEDAL</name>
<dbReference type="PROSITE" id="PS50878">
    <property type="entry name" value="RT_POL"/>
    <property type="match status" value="1"/>
</dbReference>
<reference evidence="4" key="1">
    <citation type="journal article" date="2015" name="Proc. Natl. Acad. Sci. U.S.A.">
        <title>Genome sequence of the Asian Tiger mosquito, Aedes albopictus, reveals insights into its biology, genetics, and evolution.</title>
        <authorList>
            <person name="Chen X.G."/>
            <person name="Jiang X."/>
            <person name="Gu J."/>
            <person name="Xu M."/>
            <person name="Wu Y."/>
            <person name="Deng Y."/>
            <person name="Zhang C."/>
            <person name="Bonizzoni M."/>
            <person name="Dermauw W."/>
            <person name="Vontas J."/>
            <person name="Armbruster P."/>
            <person name="Huang X."/>
            <person name="Yang Y."/>
            <person name="Zhang H."/>
            <person name="He W."/>
            <person name="Peng H."/>
            <person name="Liu Y."/>
            <person name="Wu K."/>
            <person name="Chen J."/>
            <person name="Lirakis M."/>
            <person name="Topalis P."/>
            <person name="Van Leeuwen T."/>
            <person name="Hall A.B."/>
            <person name="Jiang X."/>
            <person name="Thorpe C."/>
            <person name="Mueller R.L."/>
            <person name="Sun C."/>
            <person name="Waterhouse R.M."/>
            <person name="Yan G."/>
            <person name="Tu Z.J."/>
            <person name="Fang X."/>
            <person name="James A.A."/>
        </authorList>
    </citation>
    <scope>NUCLEOTIDE SEQUENCE [LARGE SCALE GENOMIC DNA]</scope>
    <source>
        <strain evidence="4">Foshan</strain>
    </source>
</reference>
<dbReference type="Pfam" id="PF00075">
    <property type="entry name" value="RNase_H"/>
    <property type="match status" value="1"/>
</dbReference>
<dbReference type="InterPro" id="IPR043502">
    <property type="entry name" value="DNA/RNA_pol_sf"/>
</dbReference>
<evidence type="ECO:0000313" key="3">
    <source>
        <dbReference type="EnsemblMetazoa" id="AALFPA23_016933.P24723"/>
    </source>
</evidence>
<accession>A0ABM1ZBM1</accession>
<dbReference type="InterPro" id="IPR002156">
    <property type="entry name" value="RNaseH_domain"/>
</dbReference>
<dbReference type="EnsemblMetazoa" id="AALFPA23_016933.R24723">
    <property type="protein sequence ID" value="AALFPA23_016933.P24723"/>
    <property type="gene ID" value="AALFPA23_016933"/>
</dbReference>
<sequence length="726" mass="80792">MLRNLPPSCKRSLLQAINDIWASGALPAEWKHSLVVLIPKGTGPENKTSSYRPIALTSCASKIMEKMVNRRLVEHLETNGHLDHRQHAFRAGRGTGTFLAELGQTLDYALDSNQHIELISLDLAKAYNRAWTPDVLERLARWGITGNLLQFLKDFLVGRTFQVIVGNNQSSPHDEETGVPQGSVITVTIFLVAMRGIYQTIPRGVFLKVYADDITLIVVGMHPKAIRRKAQAATTAVGKWAAKAGFDISAAKSGRLHICAENHQPPRKPITLNQEAIPTKKTLKTVGVTLDRHLTLQAHFDQVKKSCKSRLNLLRSISGKRTRSDRATYLRVADAIIGSRITRAIRTISGLLPSTSADAACAEAGVLPFRHKVALTTCNRAIGFLEKSRENGQGCFLAEQANLALQTAANATLPPVAGLHRLGPRSWSARAPEVDNTIKKRFRRQAQPQQVQAHFHERIRKRYHNWAIRYSDGSKVGERVGEGVHGTEHEQHHRLPAECSVFSAEAAGIFQAITAPRDRPVLVVTDSQSAISAIESPKAKHPFIQGVQAELDSAEHLTALMWIPGHCGIRGNERADDLAGIGRNSPLLTRKTPAEDVKKWVRDTIWRSWSDEWRRNRILFLRKSKPSTGPGEDLPNRREQTVLSRLRSGHTRVSHSMTTNSSGFHRQCEICVTSNTVEHFLCTCPVYEALRQMHQVTDVPRSLANDKVNERQVINYLKEAGLFDNI</sequence>
<dbReference type="PROSITE" id="PS50879">
    <property type="entry name" value="RNASE_H_1"/>
    <property type="match status" value="1"/>
</dbReference>
<evidence type="ECO:0000313" key="4">
    <source>
        <dbReference type="Proteomes" id="UP000069940"/>
    </source>
</evidence>
<dbReference type="SUPFAM" id="SSF53098">
    <property type="entry name" value="Ribonuclease H-like"/>
    <property type="match status" value="1"/>
</dbReference>
<feature type="domain" description="Reverse transcriptase" evidence="1">
    <location>
        <begin position="19"/>
        <end position="290"/>
    </location>
</feature>
<dbReference type="PANTHER" id="PTHR19446">
    <property type="entry name" value="REVERSE TRANSCRIPTASES"/>
    <property type="match status" value="1"/>
</dbReference>
<dbReference type="GeneID" id="134290476"/>
<proteinExistence type="predicted"/>
<dbReference type="Gene3D" id="3.30.420.10">
    <property type="entry name" value="Ribonuclease H-like superfamily/Ribonuclease H"/>
    <property type="match status" value="1"/>
</dbReference>
<dbReference type="InterPro" id="IPR000477">
    <property type="entry name" value="RT_dom"/>
</dbReference>
<keyword evidence="4" id="KW-1185">Reference proteome</keyword>
<dbReference type="InterPro" id="IPR036397">
    <property type="entry name" value="RNaseH_sf"/>
</dbReference>